<dbReference type="CDD" id="cd16914">
    <property type="entry name" value="EcfT"/>
    <property type="match status" value="1"/>
</dbReference>
<feature type="transmembrane region" description="Helical" evidence="5">
    <location>
        <begin position="119"/>
        <end position="138"/>
    </location>
</feature>
<name>A0A0R2ANS0_9LACO</name>
<dbReference type="GeneID" id="75138048"/>
<reference evidence="6 7" key="1">
    <citation type="journal article" date="2015" name="Genome Announc.">
        <title>Expanding the biotechnology potential of lactobacilli through comparative genomics of 213 strains and associated genera.</title>
        <authorList>
            <person name="Sun Z."/>
            <person name="Harris H.M."/>
            <person name="McCann A."/>
            <person name="Guo C."/>
            <person name="Argimon S."/>
            <person name="Zhang W."/>
            <person name="Yang X."/>
            <person name="Jeffery I.B."/>
            <person name="Cooney J.C."/>
            <person name="Kagawa T.F."/>
            <person name="Liu W."/>
            <person name="Song Y."/>
            <person name="Salvetti E."/>
            <person name="Wrobel A."/>
            <person name="Rasinkangas P."/>
            <person name="Parkhill J."/>
            <person name="Rea M.C."/>
            <person name="O'Sullivan O."/>
            <person name="Ritari J."/>
            <person name="Douillard F.P."/>
            <person name="Paul Ross R."/>
            <person name="Yang R."/>
            <person name="Briner A.E."/>
            <person name="Felis G.E."/>
            <person name="de Vos W.M."/>
            <person name="Barrangou R."/>
            <person name="Klaenhammer T.R."/>
            <person name="Caufield P.W."/>
            <person name="Cui Y."/>
            <person name="Zhang H."/>
            <person name="O'Toole P.W."/>
        </authorList>
    </citation>
    <scope>NUCLEOTIDE SEQUENCE [LARGE SCALE GENOMIC DNA]</scope>
    <source>
        <strain evidence="6 7">DSM 20509</strain>
    </source>
</reference>
<keyword evidence="2 5" id="KW-0812">Transmembrane</keyword>
<dbReference type="GO" id="GO:0005886">
    <property type="term" value="C:plasma membrane"/>
    <property type="evidence" value="ECO:0007669"/>
    <property type="project" value="UniProtKB-ARBA"/>
</dbReference>
<keyword evidence="4 5" id="KW-0472">Membrane</keyword>
<keyword evidence="3 5" id="KW-1133">Transmembrane helix</keyword>
<gene>
    <name evidence="6" type="ORF">FC14_GL001687</name>
</gene>
<dbReference type="RefSeq" id="WP_056976552.1">
    <property type="nucleotide sequence ID" value="NZ_AYYP01000024.1"/>
</dbReference>
<dbReference type="EMBL" id="AYYP01000024">
    <property type="protein sequence ID" value="KRM64844.1"/>
    <property type="molecule type" value="Genomic_DNA"/>
</dbReference>
<evidence type="ECO:0000313" key="7">
    <source>
        <dbReference type="Proteomes" id="UP000051008"/>
    </source>
</evidence>
<comment type="subcellular location">
    <subcellularLocation>
        <location evidence="1">Membrane</location>
        <topology evidence="1">Multi-pass membrane protein</topology>
    </subcellularLocation>
</comment>
<feature type="transmembrane region" description="Helical" evidence="5">
    <location>
        <begin position="46"/>
        <end position="66"/>
    </location>
</feature>
<dbReference type="Pfam" id="PF02361">
    <property type="entry name" value="CbiQ"/>
    <property type="match status" value="1"/>
</dbReference>
<evidence type="ECO:0000256" key="1">
    <source>
        <dbReference type="ARBA" id="ARBA00004141"/>
    </source>
</evidence>
<evidence type="ECO:0000313" key="6">
    <source>
        <dbReference type="EMBL" id="KRM64844.1"/>
    </source>
</evidence>
<dbReference type="PATRIC" id="fig|1423718.3.peg.1749"/>
<feature type="transmembrane region" description="Helical" evidence="5">
    <location>
        <begin position="6"/>
        <end position="39"/>
    </location>
</feature>
<keyword evidence="7" id="KW-1185">Reference proteome</keyword>
<feature type="transmembrane region" description="Helical" evidence="5">
    <location>
        <begin position="199"/>
        <end position="216"/>
    </location>
</feature>
<evidence type="ECO:0000256" key="5">
    <source>
        <dbReference type="SAM" id="Phobius"/>
    </source>
</evidence>
<comment type="caution">
    <text evidence="6">The sequence shown here is derived from an EMBL/GenBank/DDBJ whole genome shotgun (WGS) entry which is preliminary data.</text>
</comment>
<dbReference type="AlphaFoldDB" id="A0A0R2ANS0"/>
<dbReference type="Proteomes" id="UP000051008">
    <property type="component" value="Unassembled WGS sequence"/>
</dbReference>
<evidence type="ECO:0000256" key="3">
    <source>
        <dbReference type="ARBA" id="ARBA00022989"/>
    </source>
</evidence>
<proteinExistence type="predicted"/>
<evidence type="ECO:0000256" key="4">
    <source>
        <dbReference type="ARBA" id="ARBA00023136"/>
    </source>
</evidence>
<dbReference type="OrthoDB" id="92887at2"/>
<organism evidence="6 7">
    <name type="scientific">Ligilactobacillus agilis DSM 20509</name>
    <dbReference type="NCBI Taxonomy" id="1423718"/>
    <lineage>
        <taxon>Bacteria</taxon>
        <taxon>Bacillati</taxon>
        <taxon>Bacillota</taxon>
        <taxon>Bacilli</taxon>
        <taxon>Lactobacillales</taxon>
        <taxon>Lactobacillaceae</taxon>
        <taxon>Ligilactobacillus</taxon>
    </lineage>
</organism>
<accession>A0A0R2ANS0</accession>
<feature type="transmembrane region" description="Helical" evidence="5">
    <location>
        <begin position="158"/>
        <end position="178"/>
    </location>
</feature>
<dbReference type="InterPro" id="IPR003339">
    <property type="entry name" value="ABC/ECF_trnsptr_transmembrane"/>
</dbReference>
<sequence length="221" mass="24962">MLNPAGLTLLIIGLGLELAFIKSVSLNCLLAGCCLLYLLCYRRVKLTTIALLLLVTFPLALGSWWSFLAFGRTDNWHNAWIYGSRIYAYLLLGASLTLTNSVEDILFNLHVHLKLPATFVYGLLAAFNLLTSIKNQFATIRYSAQIRGRNYHLWQPGLYLRIILVALKWSADLAQAMTAQGFSEGYPRTRPSAKPFPKWQFYFIGLCLISYAWGGINGSWW</sequence>
<protein>
    <submittedName>
        <fullName evidence="6">ABC transporter, permease protein</fullName>
    </submittedName>
</protein>
<evidence type="ECO:0000256" key="2">
    <source>
        <dbReference type="ARBA" id="ARBA00022692"/>
    </source>
</evidence>